<evidence type="ECO:0000259" key="14">
    <source>
        <dbReference type="PROSITE" id="PS50046"/>
    </source>
</evidence>
<evidence type="ECO:0000256" key="8">
    <source>
        <dbReference type="ARBA" id="ARBA00022679"/>
    </source>
</evidence>
<dbReference type="SMART" id="SM00387">
    <property type="entry name" value="HATPase_c"/>
    <property type="match status" value="1"/>
</dbReference>
<keyword evidence="9" id="KW-0418">Kinase</keyword>
<keyword evidence="7" id="KW-0716">Sensory transduction</keyword>
<comment type="catalytic activity">
    <reaction evidence="1">
        <text>ATP + protein L-histidine = ADP + protein N-phospho-L-histidine.</text>
        <dbReference type="EC" id="2.7.13.3"/>
    </reaction>
</comment>
<dbReference type="InterPro" id="IPR004358">
    <property type="entry name" value="Sig_transdc_His_kin-like_C"/>
</dbReference>
<protein>
    <recommendedName>
        <fullName evidence="13">Sensor-like histidine kinase SenX3</fullName>
        <ecNumber evidence="4">2.7.13.3</ecNumber>
    </recommendedName>
</protein>
<dbReference type="InterPro" id="IPR035965">
    <property type="entry name" value="PAS-like_dom_sf"/>
</dbReference>
<reference evidence="17" key="1">
    <citation type="submission" date="2023-07" db="EMBL/GenBank/DDBJ databases">
        <title>30 novel species of actinomycetes from the DSMZ collection.</title>
        <authorList>
            <person name="Nouioui I."/>
        </authorList>
    </citation>
    <scope>NUCLEOTIDE SEQUENCE [LARGE SCALE GENOMIC DNA]</scope>
    <source>
        <strain evidence="17">DSM 41981</strain>
    </source>
</reference>
<evidence type="ECO:0000256" key="5">
    <source>
        <dbReference type="ARBA" id="ARBA00022543"/>
    </source>
</evidence>
<dbReference type="RefSeq" id="WP_093833459.1">
    <property type="nucleotide sequence ID" value="NZ_JAVRES010000007.1"/>
</dbReference>
<dbReference type="InterPro" id="IPR003594">
    <property type="entry name" value="HATPase_dom"/>
</dbReference>
<evidence type="ECO:0000256" key="13">
    <source>
        <dbReference type="ARBA" id="ARBA00039401"/>
    </source>
</evidence>
<dbReference type="GO" id="GO:0005524">
    <property type="term" value="F:ATP binding"/>
    <property type="evidence" value="ECO:0007669"/>
    <property type="project" value="UniProtKB-KW"/>
</dbReference>
<dbReference type="Gene3D" id="3.30.450.40">
    <property type="match status" value="1"/>
</dbReference>
<dbReference type="Pfam" id="PF00360">
    <property type="entry name" value="PHY"/>
    <property type="match status" value="1"/>
</dbReference>
<name>A0ABD5EPY0_9ACTN</name>
<evidence type="ECO:0000256" key="1">
    <source>
        <dbReference type="ARBA" id="ARBA00000085"/>
    </source>
</evidence>
<dbReference type="Pfam" id="PF08446">
    <property type="entry name" value="PAS_2"/>
    <property type="match status" value="1"/>
</dbReference>
<evidence type="ECO:0000259" key="15">
    <source>
        <dbReference type="PROSITE" id="PS50109"/>
    </source>
</evidence>
<dbReference type="Gene3D" id="3.30.450.270">
    <property type="match status" value="1"/>
</dbReference>
<dbReference type="SMART" id="SM00065">
    <property type="entry name" value="GAF"/>
    <property type="match status" value="1"/>
</dbReference>
<dbReference type="Pfam" id="PF02518">
    <property type="entry name" value="HATPase_c"/>
    <property type="match status" value="1"/>
</dbReference>
<dbReference type="InterPro" id="IPR003661">
    <property type="entry name" value="HisK_dim/P_dom"/>
</dbReference>
<dbReference type="SUPFAM" id="SSF47384">
    <property type="entry name" value="Homodimeric domain of signal transducing histidine kinase"/>
    <property type="match status" value="1"/>
</dbReference>
<dbReference type="GO" id="GO:0000160">
    <property type="term" value="P:phosphorelay signal transduction system"/>
    <property type="evidence" value="ECO:0007669"/>
    <property type="project" value="UniProtKB-KW"/>
</dbReference>
<evidence type="ECO:0000256" key="6">
    <source>
        <dbReference type="ARBA" id="ARBA00022553"/>
    </source>
</evidence>
<keyword evidence="6" id="KW-0597">Phosphoprotein</keyword>
<dbReference type="EMBL" id="JAVRES010000007">
    <property type="protein sequence ID" value="MDT0436414.1"/>
    <property type="molecule type" value="Genomic_DNA"/>
</dbReference>
<dbReference type="InterPro" id="IPR050351">
    <property type="entry name" value="BphY/WalK/GraS-like"/>
</dbReference>
<dbReference type="PANTHER" id="PTHR42878">
    <property type="entry name" value="TWO-COMPONENT HISTIDINE KINASE"/>
    <property type="match status" value="1"/>
</dbReference>
<dbReference type="Gene3D" id="3.30.565.10">
    <property type="entry name" value="Histidine kinase-like ATPase, C-terminal domain"/>
    <property type="match status" value="1"/>
</dbReference>
<proteinExistence type="inferred from homology"/>
<evidence type="ECO:0000256" key="11">
    <source>
        <dbReference type="ARBA" id="ARBA00023012"/>
    </source>
</evidence>
<dbReference type="InterPro" id="IPR013654">
    <property type="entry name" value="PAS_2"/>
</dbReference>
<evidence type="ECO:0000256" key="10">
    <source>
        <dbReference type="ARBA" id="ARBA00022991"/>
    </source>
</evidence>
<dbReference type="InterPro" id="IPR003018">
    <property type="entry name" value="GAF"/>
</dbReference>
<dbReference type="Pfam" id="PF00512">
    <property type="entry name" value="HisKA"/>
    <property type="match status" value="1"/>
</dbReference>
<dbReference type="InterPro" id="IPR005467">
    <property type="entry name" value="His_kinase_dom"/>
</dbReference>
<dbReference type="InterPro" id="IPR036890">
    <property type="entry name" value="HATPase_C_sf"/>
</dbReference>
<keyword evidence="12" id="KW-0675">Receptor</keyword>
<dbReference type="SUPFAM" id="SSF55874">
    <property type="entry name" value="ATPase domain of HSP90 chaperone/DNA topoisomerase II/histidine kinase"/>
    <property type="match status" value="1"/>
</dbReference>
<evidence type="ECO:0000256" key="3">
    <source>
        <dbReference type="ARBA" id="ARBA00006402"/>
    </source>
</evidence>
<evidence type="ECO:0000256" key="12">
    <source>
        <dbReference type="ARBA" id="ARBA00023170"/>
    </source>
</evidence>
<dbReference type="AlphaFoldDB" id="A0ABD5EPY0"/>
<comment type="subcellular location">
    <subcellularLocation>
        <location evidence="2">Cell membrane</location>
    </subcellularLocation>
</comment>
<dbReference type="CDD" id="cd00082">
    <property type="entry name" value="HisKA"/>
    <property type="match status" value="1"/>
</dbReference>
<dbReference type="EC" id="2.7.13.3" evidence="4"/>
<evidence type="ECO:0000256" key="7">
    <source>
        <dbReference type="ARBA" id="ARBA00022606"/>
    </source>
</evidence>
<keyword evidence="10" id="KW-0157">Chromophore</keyword>
<evidence type="ECO:0000256" key="2">
    <source>
        <dbReference type="ARBA" id="ARBA00004236"/>
    </source>
</evidence>
<feature type="domain" description="Phytochrome chromophore attachment site" evidence="14">
    <location>
        <begin position="171"/>
        <end position="330"/>
    </location>
</feature>
<dbReference type="PROSITE" id="PS50046">
    <property type="entry name" value="PHYTOCHROME_2"/>
    <property type="match status" value="1"/>
</dbReference>
<dbReference type="InterPro" id="IPR029016">
    <property type="entry name" value="GAF-like_dom_sf"/>
</dbReference>
<keyword evidence="8" id="KW-0808">Transferase</keyword>
<evidence type="ECO:0000313" key="17">
    <source>
        <dbReference type="Proteomes" id="UP001183535"/>
    </source>
</evidence>
<dbReference type="Gene3D" id="3.30.450.20">
    <property type="entry name" value="PAS domain"/>
    <property type="match status" value="1"/>
</dbReference>
<keyword evidence="16" id="KW-0067">ATP-binding</keyword>
<keyword evidence="17" id="KW-1185">Reference proteome</keyword>
<dbReference type="Proteomes" id="UP001183535">
    <property type="component" value="Unassembled WGS sequence"/>
</dbReference>
<dbReference type="PROSITE" id="PS50109">
    <property type="entry name" value="HIS_KIN"/>
    <property type="match status" value="1"/>
</dbReference>
<dbReference type="Gene3D" id="1.10.287.130">
    <property type="match status" value="1"/>
</dbReference>
<dbReference type="InterPro" id="IPR016132">
    <property type="entry name" value="Phyto_chromo_attachment"/>
</dbReference>
<dbReference type="InterPro" id="IPR036097">
    <property type="entry name" value="HisK_dim/P_sf"/>
</dbReference>
<keyword evidence="5" id="KW-0600">Photoreceptor protein</keyword>
<evidence type="ECO:0000256" key="4">
    <source>
        <dbReference type="ARBA" id="ARBA00012438"/>
    </source>
</evidence>
<dbReference type="PANTHER" id="PTHR42878:SF15">
    <property type="entry name" value="BACTERIOPHYTOCHROME"/>
    <property type="match status" value="1"/>
</dbReference>
<keyword evidence="16" id="KW-0547">Nucleotide-binding</keyword>
<sequence>MAATDPEGDPHVHEDWLSPKAQLAEASVPGGFDLSVCVREQIHLLGGVQSYGTLLAADPATGLVDTAAENAAAVLGVPAGDLVGGPVTSVLAEADWREVLEAAGTDGAAAVGFPVAAGPEGRRSLFDVSVHRRDDLVVVEFEPYEPDRAARSGGFYERVRRALNRLRSATDVTECCQAAVAEVRALTGFERVVAYRFDGLNGPGEVLAESVAEGWEPWLGLWFPATDIPPQARRLYEENWIRVIADVDDTTARLVPPVREATGTPLDLSGAALRTVSEFHLEYLRNIGVRSSMSVSLLKDGRLWGLIACHGGTPAPVAPAVRSACELFGATFSMQLAAIEERERADALERAGRDAAGLATLLDVDVDASLLRHEELVRGLMEADGVLLARGGRQTAAGLAVPAELARLLADRAAAATADVWSTDRMPELLAQEGADAVPAGGVAGVLLVPLGDEGDFLAWVRGERALPREWAADPSRPVLVGPRGERLTPRGSGAVFRSVVRGRSRPWTRRSEAAAAEMRRLLTGLVLRHAEELDALNAELRLTNLDLDSFAHVTAHDLKEPLRGIANAATFTLEDAGDRLDATSVRRLETMRRLAARMDDLLNSLLHYARMGRGGLRRAEIGLDEVVDSALEVAGPRLAEENVRVLRPRALPTVDADPDRVYEILVNLLVNAAKYASDRHDRTVEITVEERTPPGASEAVAAVVVRDNGIGIPDDRQQEVFDLFRRLHGPGERGGGTGVGLAVVQRIVDRHGGLLWLTSAPGEGTAFYFTFGGTAAPCPEGG</sequence>
<keyword evidence="11" id="KW-0902">Two-component regulatory system</keyword>
<evidence type="ECO:0000313" key="16">
    <source>
        <dbReference type="EMBL" id="MDT0436414.1"/>
    </source>
</evidence>
<comment type="similarity">
    <text evidence="3">In the N-terminal section; belongs to the phytochrome family.</text>
</comment>
<dbReference type="GO" id="GO:0009881">
    <property type="term" value="F:photoreceptor activity"/>
    <property type="evidence" value="ECO:0007669"/>
    <property type="project" value="UniProtKB-KW"/>
</dbReference>
<dbReference type="InterPro" id="IPR013515">
    <property type="entry name" value="Phytochrome_cen-reg"/>
</dbReference>
<comment type="caution">
    <text evidence="16">The sequence shown here is derived from an EMBL/GenBank/DDBJ whole genome shotgun (WGS) entry which is preliminary data.</text>
</comment>
<dbReference type="GO" id="GO:0005886">
    <property type="term" value="C:plasma membrane"/>
    <property type="evidence" value="ECO:0007669"/>
    <property type="project" value="UniProtKB-SubCell"/>
</dbReference>
<accession>A0ABD5EPY0</accession>
<gene>
    <name evidence="16" type="ORF">RM877_17170</name>
</gene>
<feature type="domain" description="Histidine kinase" evidence="15">
    <location>
        <begin position="554"/>
        <end position="776"/>
    </location>
</feature>
<evidence type="ECO:0000256" key="9">
    <source>
        <dbReference type="ARBA" id="ARBA00022777"/>
    </source>
</evidence>
<dbReference type="InterPro" id="IPR043150">
    <property type="entry name" value="Phytochrome_PHY_sf"/>
</dbReference>
<dbReference type="GO" id="GO:0004673">
    <property type="term" value="F:protein histidine kinase activity"/>
    <property type="evidence" value="ECO:0007669"/>
    <property type="project" value="UniProtKB-EC"/>
</dbReference>
<dbReference type="PRINTS" id="PR00344">
    <property type="entry name" value="BCTRLSENSOR"/>
</dbReference>
<dbReference type="SMART" id="SM00388">
    <property type="entry name" value="HisKA"/>
    <property type="match status" value="1"/>
</dbReference>
<dbReference type="SUPFAM" id="SSF55781">
    <property type="entry name" value="GAF domain-like"/>
    <property type="match status" value="2"/>
</dbReference>
<organism evidence="16 17">
    <name type="scientific">Streptomyces doudnae</name>
    <dbReference type="NCBI Taxonomy" id="3075536"/>
    <lineage>
        <taxon>Bacteria</taxon>
        <taxon>Bacillati</taxon>
        <taxon>Actinomycetota</taxon>
        <taxon>Actinomycetes</taxon>
        <taxon>Kitasatosporales</taxon>
        <taxon>Streptomycetaceae</taxon>
        <taxon>Streptomyces</taxon>
    </lineage>
</organism>
<dbReference type="Pfam" id="PF01590">
    <property type="entry name" value="GAF"/>
    <property type="match status" value="1"/>
</dbReference>
<dbReference type="SUPFAM" id="SSF55785">
    <property type="entry name" value="PYP-like sensor domain (PAS domain)"/>
    <property type="match status" value="1"/>
</dbReference>